<comment type="caution">
    <text evidence="2">The sequence shown here is derived from an EMBL/GenBank/DDBJ whole genome shotgun (WGS) entry which is preliminary data.</text>
</comment>
<proteinExistence type="predicted"/>
<gene>
    <name evidence="2" type="ORF">FBZ96_103802</name>
</gene>
<accession>A0A560DY38</accession>
<feature type="transmembrane region" description="Helical" evidence="1">
    <location>
        <begin position="253"/>
        <end position="272"/>
    </location>
</feature>
<feature type="transmembrane region" description="Helical" evidence="1">
    <location>
        <begin position="77"/>
        <end position="95"/>
    </location>
</feature>
<evidence type="ECO:0008006" key="4">
    <source>
        <dbReference type="Google" id="ProtNLM"/>
    </source>
</evidence>
<dbReference type="STRING" id="1803665.GCA_001641335_04406"/>
<keyword evidence="1" id="KW-1133">Transmembrane helix</keyword>
<protein>
    <recommendedName>
        <fullName evidence="4">O-antigen polysaccharide polymerase Wzy-like protein</fullName>
    </recommendedName>
</protein>
<evidence type="ECO:0000313" key="3">
    <source>
        <dbReference type="Proteomes" id="UP000319949"/>
    </source>
</evidence>
<sequence length="447" mass="49028">MSAPSGMINDLRSRLDSKTALTVLVLLHNALTCLSLIKVATFQYYISFSVDRLWVAVIVAAGFSVVSLLFVVARFSFGYFVGFYFYTMILGFLWIEVFSHYSYEQVPAGISAALALVLFLLPLLFVKAPLRQRIALSNALFQHLLTLILAVSAITIAVAATYNFRLVSVAHIYDYRDSIEFPAAVRYLTGWVSSTLLPFAFACYWLLGHRWRAGLVLILLLLFYPITLTKFAFFTPAWLIAVAVLSRLLEARTAVIASIFVPMLVGLILIVVTGAPLNSVPGRYFDIVNIRMIATASSALDIYNNFFSSHPLTWFCQISVLKPLMHCPYEAQLSIVMQDAYDLGKLNASLFATEGIASVGIYLAPLTALASGFVLALGNRASAGLPPRFILISAGVLPHALLNVPLSVAMITHGAALLFVLWYVVPRSLFAEKRSSNGERSRSGTAG</sequence>
<feature type="transmembrane region" description="Helical" evidence="1">
    <location>
        <begin position="140"/>
        <end position="164"/>
    </location>
</feature>
<evidence type="ECO:0000256" key="1">
    <source>
        <dbReference type="SAM" id="Phobius"/>
    </source>
</evidence>
<name>A0A560DY38_9BRAD</name>
<feature type="transmembrane region" description="Helical" evidence="1">
    <location>
        <begin position="408"/>
        <end position="425"/>
    </location>
</feature>
<dbReference type="RefSeq" id="WP_145661520.1">
    <property type="nucleotide sequence ID" value="NZ_VITK01000003.1"/>
</dbReference>
<keyword evidence="3" id="KW-1185">Reference proteome</keyword>
<feature type="transmembrane region" description="Helical" evidence="1">
    <location>
        <begin position="214"/>
        <end position="241"/>
    </location>
</feature>
<keyword evidence="1" id="KW-0472">Membrane</keyword>
<feature type="transmembrane region" description="Helical" evidence="1">
    <location>
        <begin position="356"/>
        <end position="378"/>
    </location>
</feature>
<dbReference type="Proteomes" id="UP000319949">
    <property type="component" value="Unassembled WGS sequence"/>
</dbReference>
<organism evidence="2 3">
    <name type="scientific">Bradyrhizobium stylosanthis</name>
    <dbReference type="NCBI Taxonomy" id="1803665"/>
    <lineage>
        <taxon>Bacteria</taxon>
        <taxon>Pseudomonadati</taxon>
        <taxon>Pseudomonadota</taxon>
        <taxon>Alphaproteobacteria</taxon>
        <taxon>Hyphomicrobiales</taxon>
        <taxon>Nitrobacteraceae</taxon>
        <taxon>Bradyrhizobium</taxon>
    </lineage>
</organism>
<dbReference type="EMBL" id="VITK01000003">
    <property type="protein sequence ID" value="TWB02020.1"/>
    <property type="molecule type" value="Genomic_DNA"/>
</dbReference>
<feature type="transmembrane region" description="Helical" evidence="1">
    <location>
        <begin position="107"/>
        <end position="128"/>
    </location>
</feature>
<feature type="transmembrane region" description="Helical" evidence="1">
    <location>
        <begin position="52"/>
        <end position="72"/>
    </location>
</feature>
<feature type="transmembrane region" description="Helical" evidence="1">
    <location>
        <begin position="184"/>
        <end position="207"/>
    </location>
</feature>
<keyword evidence="1" id="KW-0812">Transmembrane</keyword>
<evidence type="ECO:0000313" key="2">
    <source>
        <dbReference type="EMBL" id="TWB02020.1"/>
    </source>
</evidence>
<dbReference type="OrthoDB" id="8191324at2"/>
<dbReference type="AlphaFoldDB" id="A0A560DY38"/>
<reference evidence="2 3" key="1">
    <citation type="submission" date="2019-06" db="EMBL/GenBank/DDBJ databases">
        <title>Genomic Encyclopedia of Type Strains, Phase IV (KMG-V): Genome sequencing to study the core and pangenomes of soil and plant-associated prokaryotes.</title>
        <authorList>
            <person name="Whitman W."/>
        </authorList>
    </citation>
    <scope>NUCLEOTIDE SEQUENCE [LARGE SCALE GENOMIC DNA]</scope>
    <source>
        <strain evidence="2 3">BR 510</strain>
    </source>
</reference>
<feature type="transmembrane region" description="Helical" evidence="1">
    <location>
        <begin position="21"/>
        <end position="46"/>
    </location>
</feature>